<organism evidence="1 2">
    <name type="scientific">Ignelater luminosus</name>
    <name type="common">Cucubano</name>
    <name type="synonym">Pyrophorus luminosus</name>
    <dbReference type="NCBI Taxonomy" id="2038154"/>
    <lineage>
        <taxon>Eukaryota</taxon>
        <taxon>Metazoa</taxon>
        <taxon>Ecdysozoa</taxon>
        <taxon>Arthropoda</taxon>
        <taxon>Hexapoda</taxon>
        <taxon>Insecta</taxon>
        <taxon>Pterygota</taxon>
        <taxon>Neoptera</taxon>
        <taxon>Endopterygota</taxon>
        <taxon>Coleoptera</taxon>
        <taxon>Polyphaga</taxon>
        <taxon>Elateriformia</taxon>
        <taxon>Elateroidea</taxon>
        <taxon>Elateridae</taxon>
        <taxon>Agrypninae</taxon>
        <taxon>Pyrophorini</taxon>
        <taxon>Ignelater</taxon>
    </lineage>
</organism>
<reference evidence="1" key="1">
    <citation type="submission" date="2019-08" db="EMBL/GenBank/DDBJ databases">
        <title>The genome of the North American firefly Photinus pyralis.</title>
        <authorList>
            <consortium name="Photinus pyralis genome working group"/>
            <person name="Fallon T.R."/>
            <person name="Sander Lower S.E."/>
            <person name="Weng J.-K."/>
        </authorList>
    </citation>
    <scope>NUCLEOTIDE SEQUENCE</scope>
    <source>
        <strain evidence="1">TRF0915ILg1</strain>
        <tissue evidence="1">Whole body</tissue>
    </source>
</reference>
<dbReference type="EMBL" id="VTPC01087325">
    <property type="protein sequence ID" value="KAF2886550.1"/>
    <property type="molecule type" value="Genomic_DNA"/>
</dbReference>
<proteinExistence type="predicted"/>
<protein>
    <submittedName>
        <fullName evidence="1">Uncharacterized protein</fullName>
    </submittedName>
</protein>
<sequence>GRTADDRFITLRMLRNRTSTSVEARNKHREVCGVDNVNESGSEKGYASENETAAKVACVQLLSENPKESYKNYYNIFIE</sequence>
<name>A0A8K0CFV3_IGNLU</name>
<comment type="caution">
    <text evidence="1">The sequence shown here is derived from an EMBL/GenBank/DDBJ whole genome shotgun (WGS) entry which is preliminary data.</text>
</comment>
<dbReference type="Proteomes" id="UP000801492">
    <property type="component" value="Unassembled WGS sequence"/>
</dbReference>
<dbReference type="AlphaFoldDB" id="A0A8K0CFV3"/>
<evidence type="ECO:0000313" key="2">
    <source>
        <dbReference type="Proteomes" id="UP000801492"/>
    </source>
</evidence>
<evidence type="ECO:0000313" key="1">
    <source>
        <dbReference type="EMBL" id="KAF2886550.1"/>
    </source>
</evidence>
<accession>A0A8K0CFV3</accession>
<gene>
    <name evidence="1" type="ORF">ILUMI_19623</name>
</gene>
<feature type="non-terminal residue" evidence="1">
    <location>
        <position position="1"/>
    </location>
</feature>
<keyword evidence="2" id="KW-1185">Reference proteome</keyword>